<name>A0A934T1F7_9BURK</name>
<dbReference type="Gene3D" id="3.30.420.10">
    <property type="entry name" value="Ribonuclease H-like superfamily/Ribonuclease H"/>
    <property type="match status" value="1"/>
</dbReference>
<dbReference type="Pfam" id="PF13358">
    <property type="entry name" value="DDE_3"/>
    <property type="match status" value="1"/>
</dbReference>
<sequence>MPSAKKKSHIRRVLGNLPPRSVVLVEDETDLLLFPPLRAMWSPRGVPARVVLTGWNARRTVFGCMNLATGHRVFQLRYRQRAHDFQAFLHELRRQYRGWQVTLLLDSDSSHTALASQAVAAELGIQLLWLPKRAPELNPMDTLWGQGKDAICANKQYASIDEQAAQFIDHLAGLTDAEALKTSGIRSKHFWLRQAMVKRFCRPA</sequence>
<dbReference type="InterPro" id="IPR038717">
    <property type="entry name" value="Tc1-like_DDE_dom"/>
</dbReference>
<dbReference type="AlphaFoldDB" id="A0A934T1F7"/>
<evidence type="ECO:0000313" key="3">
    <source>
        <dbReference type="Proteomes" id="UP000622890"/>
    </source>
</evidence>
<proteinExistence type="predicted"/>
<accession>A0A934T1F7</accession>
<comment type="caution">
    <text evidence="2">The sequence shown here is derived from an EMBL/GenBank/DDBJ whole genome shotgun (WGS) entry which is preliminary data.</text>
</comment>
<feature type="domain" description="Tc1-like transposase DDE" evidence="1">
    <location>
        <begin position="23"/>
        <end position="161"/>
    </location>
</feature>
<evidence type="ECO:0000259" key="1">
    <source>
        <dbReference type="Pfam" id="PF13358"/>
    </source>
</evidence>
<dbReference type="GO" id="GO:0003676">
    <property type="term" value="F:nucleic acid binding"/>
    <property type="evidence" value="ECO:0007669"/>
    <property type="project" value="InterPro"/>
</dbReference>
<reference evidence="2" key="1">
    <citation type="submission" date="2021-01" db="EMBL/GenBank/DDBJ databases">
        <title>Genome sequence of strain Noviherbaspirillum sp. DKR-6.</title>
        <authorList>
            <person name="Chaudhary D.K."/>
        </authorList>
    </citation>
    <scope>NUCLEOTIDE SEQUENCE</scope>
    <source>
        <strain evidence="2">DKR-6</strain>
    </source>
</reference>
<gene>
    <name evidence="2" type="ORF">JJB74_32645</name>
</gene>
<evidence type="ECO:0000313" key="2">
    <source>
        <dbReference type="EMBL" id="MBK4739355.1"/>
    </source>
</evidence>
<organism evidence="2 3">
    <name type="scientific">Noviherbaspirillum pedocola</name>
    <dbReference type="NCBI Taxonomy" id="2801341"/>
    <lineage>
        <taxon>Bacteria</taxon>
        <taxon>Pseudomonadati</taxon>
        <taxon>Pseudomonadota</taxon>
        <taxon>Betaproteobacteria</taxon>
        <taxon>Burkholderiales</taxon>
        <taxon>Oxalobacteraceae</taxon>
        <taxon>Noviherbaspirillum</taxon>
    </lineage>
</organism>
<dbReference type="InterPro" id="IPR036397">
    <property type="entry name" value="RNaseH_sf"/>
</dbReference>
<protein>
    <submittedName>
        <fullName evidence="2">Transposase</fullName>
    </submittedName>
</protein>
<dbReference type="EMBL" id="JAEPBG010000052">
    <property type="protein sequence ID" value="MBK4739355.1"/>
    <property type="molecule type" value="Genomic_DNA"/>
</dbReference>
<dbReference type="Proteomes" id="UP000622890">
    <property type="component" value="Unassembled WGS sequence"/>
</dbReference>
<keyword evidence="3" id="KW-1185">Reference proteome</keyword>